<sequence length="357" mass="42312">MLQSISISDFKYFTQSILNSLQSQGVIRSINLNSGVNSSAIKYSESQRLYSEDKLELQCIYIIDNQNPVSVSNENSKQRSYSMLSNRSKITRQLSNNQSIVDTVNKKRVSETKENNFFQSTFVSLRFQLKKQLQRTTHPNQFIKQSHKFDGRESKNQYLSINIKKQITNNFCKFWNCNKYSMKEKKLKFEQNSIINQQLIESQSICIISIKIFREYKLVKEFGQIKLIQCWKRMKIQIIYNINDVMSKDNCSNNTNSKMISLSYQNKKQSYYNNKIKNRISVYSKMIGGNKFIYKSKISIYITKKNQEQIKIMGDVNKQFEQESKKLIELLQQKWRDEVILFKQIEFRNQILSIDNQ</sequence>
<protein>
    <submittedName>
        <fullName evidence="1">Uncharacterized protein</fullName>
    </submittedName>
</protein>
<dbReference type="EMBL" id="CAJJDN010000181">
    <property type="protein sequence ID" value="CAD8127942.1"/>
    <property type="molecule type" value="Genomic_DNA"/>
</dbReference>
<gene>
    <name evidence="1" type="ORF">PSON_ATCC_30995.1.T1810069</name>
</gene>
<keyword evidence="2" id="KW-1185">Reference proteome</keyword>
<accession>A0A8S1RKY1</accession>
<evidence type="ECO:0000313" key="2">
    <source>
        <dbReference type="Proteomes" id="UP000692954"/>
    </source>
</evidence>
<proteinExistence type="predicted"/>
<comment type="caution">
    <text evidence="1">The sequence shown here is derived from an EMBL/GenBank/DDBJ whole genome shotgun (WGS) entry which is preliminary data.</text>
</comment>
<dbReference type="Proteomes" id="UP000692954">
    <property type="component" value="Unassembled WGS sequence"/>
</dbReference>
<name>A0A8S1RKY1_9CILI</name>
<dbReference type="AlphaFoldDB" id="A0A8S1RKY1"/>
<reference evidence="1" key="1">
    <citation type="submission" date="2021-01" db="EMBL/GenBank/DDBJ databases">
        <authorList>
            <consortium name="Genoscope - CEA"/>
            <person name="William W."/>
        </authorList>
    </citation>
    <scope>NUCLEOTIDE SEQUENCE</scope>
</reference>
<evidence type="ECO:0000313" key="1">
    <source>
        <dbReference type="EMBL" id="CAD8127942.1"/>
    </source>
</evidence>
<organism evidence="1 2">
    <name type="scientific">Paramecium sonneborni</name>
    <dbReference type="NCBI Taxonomy" id="65129"/>
    <lineage>
        <taxon>Eukaryota</taxon>
        <taxon>Sar</taxon>
        <taxon>Alveolata</taxon>
        <taxon>Ciliophora</taxon>
        <taxon>Intramacronucleata</taxon>
        <taxon>Oligohymenophorea</taxon>
        <taxon>Peniculida</taxon>
        <taxon>Parameciidae</taxon>
        <taxon>Paramecium</taxon>
    </lineage>
</organism>